<dbReference type="Pfam" id="PF10006">
    <property type="entry name" value="DUF2249"/>
    <property type="match status" value="1"/>
</dbReference>
<name>A0A7T0LLC1_9ACTO</name>
<gene>
    <name evidence="2" type="ORF">ID810_02675</name>
</gene>
<sequence length="107" mass="11490">MTESTDPTESTEPRLIPVQETHSHAGCGCGHADAPLTLDARPIPHRLRHAAIIGAASSLSIGEGFDLLAPHVPRPLLAQIDHLPLTFEHSVLEVGEGFARVHIRRTA</sequence>
<dbReference type="InterPro" id="IPR018720">
    <property type="entry name" value="DUF2249"/>
</dbReference>
<dbReference type="Proteomes" id="UP000594637">
    <property type="component" value="Chromosome"/>
</dbReference>
<reference evidence="2 3" key="1">
    <citation type="submission" date="2020-11" db="EMBL/GenBank/DDBJ databases">
        <title>Actinomyces sp. ZJ750.</title>
        <authorList>
            <person name="Zhou J."/>
        </authorList>
    </citation>
    <scope>NUCLEOTIDE SEQUENCE [LARGE SCALE GENOMIC DNA]</scope>
    <source>
        <strain evidence="2 3">ZJ750</strain>
    </source>
</reference>
<evidence type="ECO:0000313" key="2">
    <source>
        <dbReference type="EMBL" id="QPL05884.1"/>
    </source>
</evidence>
<organism evidence="2 3">
    <name type="scientific">Actinomyces respiraculi</name>
    <dbReference type="NCBI Taxonomy" id="2744574"/>
    <lineage>
        <taxon>Bacteria</taxon>
        <taxon>Bacillati</taxon>
        <taxon>Actinomycetota</taxon>
        <taxon>Actinomycetes</taxon>
        <taxon>Actinomycetales</taxon>
        <taxon>Actinomycetaceae</taxon>
        <taxon>Actinomyces</taxon>
    </lineage>
</organism>
<proteinExistence type="predicted"/>
<dbReference type="KEGG" id="arep:ID810_02675"/>
<protein>
    <submittedName>
        <fullName evidence="2">DUF2249 domain-containing protein</fullName>
    </submittedName>
</protein>
<evidence type="ECO:0000313" key="3">
    <source>
        <dbReference type="Proteomes" id="UP000594637"/>
    </source>
</evidence>
<keyword evidence="3" id="KW-1185">Reference proteome</keyword>
<feature type="domain" description="DUF2249" evidence="1">
    <location>
        <begin position="37"/>
        <end position="105"/>
    </location>
</feature>
<evidence type="ECO:0000259" key="1">
    <source>
        <dbReference type="Pfam" id="PF10006"/>
    </source>
</evidence>
<dbReference type="AlphaFoldDB" id="A0A7T0LLC1"/>
<dbReference type="EMBL" id="CP063989">
    <property type="protein sequence ID" value="QPL05884.1"/>
    <property type="molecule type" value="Genomic_DNA"/>
</dbReference>
<accession>A0A7T0LLC1</accession>
<dbReference type="RefSeq" id="WP_166855289.1">
    <property type="nucleotide sequence ID" value="NZ_CP063989.1"/>
</dbReference>